<keyword evidence="2" id="KW-0547">Nucleotide-binding</keyword>
<feature type="domain" description="Helicase C-terminal" evidence="13">
    <location>
        <begin position="401"/>
        <end position="592"/>
    </location>
</feature>
<evidence type="ECO:0000259" key="12">
    <source>
        <dbReference type="PROSITE" id="PS51192"/>
    </source>
</evidence>
<dbReference type="PANTHER" id="PTHR47835:SF3">
    <property type="entry name" value="HELICASE FOR MEIOSIS 1"/>
    <property type="match status" value="1"/>
</dbReference>
<dbReference type="InterPro" id="IPR011545">
    <property type="entry name" value="DEAD/DEAH_box_helicase_dom"/>
</dbReference>
<feature type="region of interest" description="Disordered" evidence="11">
    <location>
        <begin position="1034"/>
        <end position="1074"/>
    </location>
</feature>
<reference evidence="14 15" key="1">
    <citation type="journal article" date="2017" name="Mol. Ecol.">
        <title>Comparative and population genomic landscape of Phellinus noxius: A hypervariable fungus causing root rot in trees.</title>
        <authorList>
            <person name="Chung C.L."/>
            <person name="Lee T.J."/>
            <person name="Akiba M."/>
            <person name="Lee H.H."/>
            <person name="Kuo T.H."/>
            <person name="Liu D."/>
            <person name="Ke H.M."/>
            <person name="Yokoi T."/>
            <person name="Roa M.B."/>
            <person name="Lu M.J."/>
            <person name="Chang Y.Y."/>
            <person name="Ann P.J."/>
            <person name="Tsai J.N."/>
            <person name="Chen C.Y."/>
            <person name="Tzean S.S."/>
            <person name="Ota Y."/>
            <person name="Hattori T."/>
            <person name="Sahashi N."/>
            <person name="Liou R.F."/>
            <person name="Kikuchi T."/>
            <person name="Tsai I.J."/>
        </authorList>
    </citation>
    <scope>NUCLEOTIDE SEQUENCE [LARGE SCALE GENOMIC DNA]</scope>
    <source>
        <strain evidence="14 15">FFPRI411160</strain>
    </source>
</reference>
<dbReference type="PROSITE" id="PS51192">
    <property type="entry name" value="HELICASE_ATP_BIND_1"/>
    <property type="match status" value="1"/>
</dbReference>
<dbReference type="OrthoDB" id="5575at2759"/>
<evidence type="ECO:0000256" key="9">
    <source>
        <dbReference type="ARBA" id="ARBA00034808"/>
    </source>
</evidence>
<dbReference type="Pfam" id="PF23445">
    <property type="entry name" value="WHD_SNRNP200"/>
    <property type="match status" value="1"/>
</dbReference>
<feature type="region of interest" description="Disordered" evidence="11">
    <location>
        <begin position="124"/>
        <end position="143"/>
    </location>
</feature>
<feature type="region of interest" description="Disordered" evidence="11">
    <location>
        <begin position="161"/>
        <end position="187"/>
    </location>
</feature>
<evidence type="ECO:0000256" key="2">
    <source>
        <dbReference type="ARBA" id="ARBA00022741"/>
    </source>
</evidence>
<dbReference type="PROSITE" id="PS51194">
    <property type="entry name" value="HELICASE_CTER"/>
    <property type="match status" value="1"/>
</dbReference>
<sequence>MEEDAFELESELMEAGNIYEEYIDQELEEELERDLLKQDSYTPQSYQCHQDQLYSLPKLHDEVSNKSQNMNNNNNHSVASLIQHTPSPRYQTEVPYTNLYKRHQQFQIPQYQNEDDIEQYSSDPYYIEASPPTPTPRHSRRNAPTSKIQNRMIHTEYVKQSFQGPPTKPVINTTSSENRGADPRNKHGIRLRPVSELPDKYASIFKFGVFNAMQSKCFDTLMKTKDNMVVSAPTGGGKTVLFELALIEMLSSNIRSSSISKCALCAERSRDWCSKFEPLGVKCCEMTGDTVQMGKSAWNVVKESNVIVTTVHVLNESRGSTLEVVISRMKRRNETRFILVSATVPNIRDIAAWVGNPGSHLSATVFEFGEDFRPCRISRHVVGVPRKNQNDFQFSRTLDFKLYEVIQQYSSGKPILIFCSTRKGVVTTAEQLLKDYEQSVATRQTTPWSPPKQTNHHFHDKKLEKLANCGIGVHHAGLSLDDRKTTEELFLGGLLRVICATSTLAVGVNLPAHTVIIKGVKLYVANAWQEYTDLDIIQMIGRAGRPQFDREGVAIILCESELEHKYKNLAQGKTVLESSLHENLLEHINSEIGIGTIRDRQSAKDWLRNSFLRQRIEKNPGHYHMGKSAVQTWEEKMDDLVTNAIKKLEENELIESAGERDTDLLKVTDYGEIMSKYYIRQSTMGNLMKLPDKPSVRDILECISSAEELSDVRLRSGDKQVYNKMCDNPDIRFKIKRVEKAADKAFLLIQAILGGVSLSTSEYKTADSQPALDALSVFRHTARIARVVVELAIIKKNGAQLKHGLELVRCLTAKAWEDRPVVLKQIESIGEKSLKVLAERGITSLSLLRKQEPARIEMLLNRKPPFGHDVLAFLHELPQYHLAVKVAKNGIVSYSGAKPISLELEIEAGLLSALQTSKWKSRQKTKHTGYTSILTTTSDLDFIDFRRIPTRVLGKGNKTFTVSAELTKPSQSICILITSETHAGLTVTRDFKPSISAKEFPTMDTHPKNADAMMLEEFQDNPDMWDEFLAIDKNELQSDEGPNLRTNSRDEKSDEEIDELEEDTHPTIRRLPNGRFACNHTCKDKSKCRHFCCREGLVKPAPPPKNQQSTKKAQRTSPVKKTTSSASRKRSDQGMESKVDKNLAQMEALHKATGVYKALRIDEGKRIKLDNCRNVDAYKPKLGRQPKSKVLDLDFEFADIRDEENKKEPSDEHMPDLNELLSSHKQGTEKLRTSSSEYSTDPDLDAIIAGVDDISALYAQTTQTTLTDFSFSQPSYKAESNSIENVNKKRNIPDNSQPSPSTKRTKIFHDLQKPSDDKLFLPGSSQSVILNLAPSNDDFTITTAKESDSHIDDNFFDLDATLFNISSSSSPVLCQANFHALDKTVAIAESDGIPTIEDKQATPSEGDKGDLGQTEEGDCGYEYDEWADMENWLLNSGLVKLVGPS</sequence>
<feature type="region of interest" description="Disordered" evidence="11">
    <location>
        <begin position="1394"/>
        <end position="1420"/>
    </location>
</feature>
<comment type="catalytic activity">
    <reaction evidence="10">
        <text>ATP + H2O = ADP + phosphate + H(+)</text>
        <dbReference type="Rhea" id="RHEA:13065"/>
        <dbReference type="ChEBI" id="CHEBI:15377"/>
        <dbReference type="ChEBI" id="CHEBI:15378"/>
        <dbReference type="ChEBI" id="CHEBI:30616"/>
        <dbReference type="ChEBI" id="CHEBI:43474"/>
        <dbReference type="ChEBI" id="CHEBI:456216"/>
        <dbReference type="EC" id="5.6.2.4"/>
    </reaction>
</comment>
<evidence type="ECO:0000256" key="3">
    <source>
        <dbReference type="ARBA" id="ARBA00022801"/>
    </source>
</evidence>
<comment type="catalytic activity">
    <reaction evidence="8">
        <text>Couples ATP hydrolysis with the unwinding of duplex DNA by translocating in the 3'-5' direction.</text>
        <dbReference type="EC" id="5.6.2.4"/>
    </reaction>
</comment>
<dbReference type="Pfam" id="PF00271">
    <property type="entry name" value="Helicase_C"/>
    <property type="match status" value="1"/>
</dbReference>
<evidence type="ECO:0000256" key="8">
    <source>
        <dbReference type="ARBA" id="ARBA00034617"/>
    </source>
</evidence>
<proteinExistence type="inferred from homology"/>
<dbReference type="SUPFAM" id="SSF158702">
    <property type="entry name" value="Sec63 N-terminal domain-like"/>
    <property type="match status" value="1"/>
</dbReference>
<keyword evidence="5" id="KW-0067">ATP-binding</keyword>
<feature type="compositionally biased region" description="Polar residues" evidence="11">
    <location>
        <begin position="161"/>
        <end position="178"/>
    </location>
</feature>
<evidence type="ECO:0000259" key="13">
    <source>
        <dbReference type="PROSITE" id="PS51194"/>
    </source>
</evidence>
<feature type="region of interest" description="Disordered" evidence="11">
    <location>
        <begin position="1097"/>
        <end position="1139"/>
    </location>
</feature>
<dbReference type="Gene3D" id="1.10.3380.10">
    <property type="entry name" value="Sec63 N-terminal domain-like domain"/>
    <property type="match status" value="1"/>
</dbReference>
<dbReference type="EC" id="5.6.2.4" evidence="9"/>
<gene>
    <name evidence="14" type="ORF">PNOK_0086200</name>
</gene>
<comment type="caution">
    <text evidence="14">The sequence shown here is derived from an EMBL/GenBank/DDBJ whole genome shotgun (WGS) entry which is preliminary data.</text>
</comment>
<dbReference type="CDD" id="cd18795">
    <property type="entry name" value="SF2_C_Ski2"/>
    <property type="match status" value="1"/>
</dbReference>
<protein>
    <recommendedName>
        <fullName evidence="9">DNA 3'-5' helicase</fullName>
        <ecNumber evidence="9">5.6.2.4</ecNumber>
    </recommendedName>
</protein>
<evidence type="ECO:0000256" key="6">
    <source>
        <dbReference type="ARBA" id="ARBA00023235"/>
    </source>
</evidence>
<evidence type="ECO:0000256" key="11">
    <source>
        <dbReference type="SAM" id="MobiDB-lite"/>
    </source>
</evidence>
<keyword evidence="4" id="KW-0347">Helicase</keyword>
<dbReference type="PANTHER" id="PTHR47835">
    <property type="entry name" value="HFM1, ATP DEPENDENT DNA HELICASE HOMOLOG"/>
    <property type="match status" value="1"/>
</dbReference>
<evidence type="ECO:0000256" key="1">
    <source>
        <dbReference type="ARBA" id="ARBA00010140"/>
    </source>
</evidence>
<dbReference type="InterPro" id="IPR036390">
    <property type="entry name" value="WH_DNA-bd_sf"/>
</dbReference>
<feature type="region of interest" description="Disordered" evidence="11">
    <location>
        <begin position="1280"/>
        <end position="1304"/>
    </location>
</feature>
<comment type="similarity">
    <text evidence="1">Belongs to the helicase family. SKI2 subfamily.</text>
</comment>
<keyword evidence="3 14" id="KW-0378">Hydrolase</keyword>
<feature type="domain" description="Helicase ATP-binding" evidence="12">
    <location>
        <begin position="219"/>
        <end position="362"/>
    </location>
</feature>
<dbReference type="SMART" id="SM00487">
    <property type="entry name" value="DEXDc"/>
    <property type="match status" value="1"/>
</dbReference>
<dbReference type="InterPro" id="IPR036388">
    <property type="entry name" value="WH-like_DNA-bd_sf"/>
</dbReference>
<feature type="compositionally biased region" description="Basic and acidic residues" evidence="11">
    <location>
        <begin position="1396"/>
        <end position="1410"/>
    </location>
</feature>
<name>A0A286UW75_9AGAM</name>
<dbReference type="Proteomes" id="UP000217199">
    <property type="component" value="Unassembled WGS sequence"/>
</dbReference>
<evidence type="ECO:0000256" key="5">
    <source>
        <dbReference type="ARBA" id="ARBA00022840"/>
    </source>
</evidence>
<dbReference type="InterPro" id="IPR014001">
    <property type="entry name" value="Helicase_ATP-bd"/>
</dbReference>
<dbReference type="InParanoid" id="A0A286UW75"/>
<feature type="compositionally biased region" description="Polar residues" evidence="11">
    <location>
        <begin position="1106"/>
        <end position="1119"/>
    </location>
</feature>
<dbReference type="InterPro" id="IPR027417">
    <property type="entry name" value="P-loop_NTPase"/>
</dbReference>
<dbReference type="SMART" id="SM00490">
    <property type="entry name" value="HELICc"/>
    <property type="match status" value="1"/>
</dbReference>
<feature type="compositionally biased region" description="Polar residues" evidence="11">
    <location>
        <begin position="1293"/>
        <end position="1302"/>
    </location>
</feature>
<organism evidence="14 15">
    <name type="scientific">Pyrrhoderma noxium</name>
    <dbReference type="NCBI Taxonomy" id="2282107"/>
    <lineage>
        <taxon>Eukaryota</taxon>
        <taxon>Fungi</taxon>
        <taxon>Dikarya</taxon>
        <taxon>Basidiomycota</taxon>
        <taxon>Agaricomycotina</taxon>
        <taxon>Agaricomycetes</taxon>
        <taxon>Hymenochaetales</taxon>
        <taxon>Hymenochaetaceae</taxon>
        <taxon>Pyrrhoderma</taxon>
    </lineage>
</organism>
<dbReference type="EMBL" id="NBII01000001">
    <property type="protein sequence ID" value="PAV23794.1"/>
    <property type="molecule type" value="Genomic_DNA"/>
</dbReference>
<dbReference type="InterPro" id="IPR004179">
    <property type="entry name" value="Sec63-dom"/>
</dbReference>
<dbReference type="SUPFAM" id="SSF52540">
    <property type="entry name" value="P-loop containing nucleoside triphosphate hydrolases"/>
    <property type="match status" value="2"/>
</dbReference>
<accession>A0A286UW75</accession>
<dbReference type="GO" id="GO:0051321">
    <property type="term" value="P:meiotic cell cycle"/>
    <property type="evidence" value="ECO:0007669"/>
    <property type="project" value="UniProtKB-KW"/>
</dbReference>
<feature type="compositionally biased region" description="Acidic residues" evidence="11">
    <location>
        <begin position="1053"/>
        <end position="1062"/>
    </location>
</feature>
<keyword evidence="7" id="KW-0469">Meiosis</keyword>
<dbReference type="Gene3D" id="1.10.10.10">
    <property type="entry name" value="Winged helix-like DNA-binding domain superfamily/Winged helix DNA-binding domain"/>
    <property type="match status" value="1"/>
</dbReference>
<evidence type="ECO:0000256" key="7">
    <source>
        <dbReference type="ARBA" id="ARBA00023254"/>
    </source>
</evidence>
<dbReference type="GO" id="GO:0043138">
    <property type="term" value="F:3'-5' DNA helicase activity"/>
    <property type="evidence" value="ECO:0007669"/>
    <property type="project" value="UniProtKB-EC"/>
</dbReference>
<evidence type="ECO:0000313" key="15">
    <source>
        <dbReference type="Proteomes" id="UP000217199"/>
    </source>
</evidence>
<dbReference type="GO" id="GO:0016787">
    <property type="term" value="F:hydrolase activity"/>
    <property type="evidence" value="ECO:0007669"/>
    <property type="project" value="UniProtKB-KW"/>
</dbReference>
<dbReference type="InterPro" id="IPR001650">
    <property type="entry name" value="Helicase_C-like"/>
</dbReference>
<dbReference type="Gene3D" id="3.40.50.300">
    <property type="entry name" value="P-loop containing nucleotide triphosphate hydrolases"/>
    <property type="match status" value="3"/>
</dbReference>
<dbReference type="Pfam" id="PF02889">
    <property type="entry name" value="Sec63"/>
    <property type="match status" value="1"/>
</dbReference>
<feature type="compositionally biased region" description="Basic and acidic residues" evidence="11">
    <location>
        <begin position="1129"/>
        <end position="1139"/>
    </location>
</feature>
<dbReference type="SMART" id="SM00973">
    <property type="entry name" value="Sec63"/>
    <property type="match status" value="1"/>
</dbReference>
<evidence type="ECO:0000256" key="4">
    <source>
        <dbReference type="ARBA" id="ARBA00022806"/>
    </source>
</evidence>
<evidence type="ECO:0000256" key="10">
    <source>
        <dbReference type="ARBA" id="ARBA00048988"/>
    </source>
</evidence>
<keyword evidence="15" id="KW-1185">Reference proteome</keyword>
<dbReference type="STRING" id="2282107.A0A286UW75"/>
<dbReference type="GO" id="GO:0005524">
    <property type="term" value="F:ATP binding"/>
    <property type="evidence" value="ECO:0007669"/>
    <property type="project" value="UniProtKB-KW"/>
</dbReference>
<keyword evidence="6" id="KW-0413">Isomerase</keyword>
<dbReference type="GO" id="GO:0003676">
    <property type="term" value="F:nucleic acid binding"/>
    <property type="evidence" value="ECO:0007669"/>
    <property type="project" value="InterPro"/>
</dbReference>
<dbReference type="Pfam" id="PF00270">
    <property type="entry name" value="DEAD"/>
    <property type="match status" value="1"/>
</dbReference>
<dbReference type="InterPro" id="IPR052247">
    <property type="entry name" value="Meiotic_Crossover_Helicase"/>
</dbReference>
<dbReference type="FunFam" id="1.10.10.10:FF:000012">
    <property type="entry name" value="U5 small nuclear ribonucleoprotein helicase"/>
    <property type="match status" value="1"/>
</dbReference>
<evidence type="ECO:0000313" key="14">
    <source>
        <dbReference type="EMBL" id="PAV23794.1"/>
    </source>
</evidence>
<dbReference type="InterPro" id="IPR057842">
    <property type="entry name" value="WH_MER3"/>
</dbReference>
<dbReference type="SUPFAM" id="SSF46785">
    <property type="entry name" value="Winged helix' DNA-binding domain"/>
    <property type="match status" value="1"/>
</dbReference>